<feature type="non-terminal residue" evidence="1">
    <location>
        <position position="75"/>
    </location>
</feature>
<accession>A0A2J5HQG6</accession>
<evidence type="ECO:0000313" key="1">
    <source>
        <dbReference type="EMBL" id="PLN79513.1"/>
    </source>
</evidence>
<dbReference type="Proteomes" id="UP000235023">
    <property type="component" value="Unassembled WGS sequence"/>
</dbReference>
<sequence>MRVRRDRTSCVTSLTILAFSLGERVVNHLARRCDKICVQSVSSELAGGSKAGWATRTHHFTLTGEQNQVLDRHCV</sequence>
<evidence type="ECO:0000313" key="2">
    <source>
        <dbReference type="Proteomes" id="UP000235023"/>
    </source>
</evidence>
<reference evidence="2" key="1">
    <citation type="submission" date="2017-12" db="EMBL/GenBank/DDBJ databases">
        <authorList>
            <consortium name="DOE Joint Genome Institute"/>
            <person name="Mondo S.J."/>
            <person name="Kjaerbolling I."/>
            <person name="Vesth T.C."/>
            <person name="Frisvad J.C."/>
            <person name="Nybo J.L."/>
            <person name="Theobald S."/>
            <person name="Kuo A."/>
            <person name="Bowyer P."/>
            <person name="Matsuda Y."/>
            <person name="Lyhne E.K."/>
            <person name="Kogle M.E."/>
            <person name="Clum A."/>
            <person name="Lipzen A."/>
            <person name="Salamov A."/>
            <person name="Ngan C.Y."/>
            <person name="Daum C."/>
            <person name="Chiniquy J."/>
            <person name="Barry K."/>
            <person name="LaButti K."/>
            <person name="Haridas S."/>
            <person name="Simmons B.A."/>
            <person name="Magnuson J.K."/>
            <person name="Mortensen U.H."/>
            <person name="Larsen T.O."/>
            <person name="Grigoriev I.V."/>
            <person name="Baker S.E."/>
            <person name="Andersen M.R."/>
            <person name="Nordberg H.P."/>
            <person name="Cantor M.N."/>
            <person name="Hua S.X."/>
        </authorList>
    </citation>
    <scope>NUCLEOTIDE SEQUENCE [LARGE SCALE GENOMIC DNA]</scope>
    <source>
        <strain evidence="2">IBT 19404</strain>
    </source>
</reference>
<name>A0A2J5HQG6_9EURO</name>
<gene>
    <name evidence="1" type="ORF">BDW42DRAFT_172673</name>
</gene>
<keyword evidence="2" id="KW-1185">Reference proteome</keyword>
<dbReference type="AlphaFoldDB" id="A0A2J5HQG6"/>
<organism evidence="1 2">
    <name type="scientific">Aspergillus taichungensis</name>
    <dbReference type="NCBI Taxonomy" id="482145"/>
    <lineage>
        <taxon>Eukaryota</taxon>
        <taxon>Fungi</taxon>
        <taxon>Dikarya</taxon>
        <taxon>Ascomycota</taxon>
        <taxon>Pezizomycotina</taxon>
        <taxon>Eurotiomycetes</taxon>
        <taxon>Eurotiomycetidae</taxon>
        <taxon>Eurotiales</taxon>
        <taxon>Aspergillaceae</taxon>
        <taxon>Aspergillus</taxon>
        <taxon>Aspergillus subgen. Circumdati</taxon>
    </lineage>
</organism>
<protein>
    <submittedName>
        <fullName evidence="1">Uncharacterized protein</fullName>
    </submittedName>
</protein>
<proteinExistence type="predicted"/>
<dbReference type="EMBL" id="KZ559559">
    <property type="protein sequence ID" value="PLN79513.1"/>
    <property type="molecule type" value="Genomic_DNA"/>
</dbReference>